<evidence type="ECO:0000313" key="3">
    <source>
        <dbReference type="Proteomes" id="UP000031599"/>
    </source>
</evidence>
<protein>
    <submittedName>
        <fullName evidence="2">Uncharacterized protein</fullName>
    </submittedName>
</protein>
<name>A0A0C2D936_9BACT</name>
<gene>
    <name evidence="2" type="ORF">DB30_02007</name>
</gene>
<feature type="compositionally biased region" description="Basic and acidic residues" evidence="1">
    <location>
        <begin position="1"/>
        <end position="13"/>
    </location>
</feature>
<evidence type="ECO:0000313" key="2">
    <source>
        <dbReference type="EMBL" id="KIG18120.1"/>
    </source>
</evidence>
<accession>A0A0C2D936</accession>
<feature type="region of interest" description="Disordered" evidence="1">
    <location>
        <begin position="1"/>
        <end position="30"/>
    </location>
</feature>
<sequence length="56" mass="6322">MTIERCERCEHSGLPRHPLGSNDRDPRPAVSASCRSRYWSALVASPGKQTNVKREK</sequence>
<reference evidence="2 3" key="1">
    <citation type="submission" date="2014-12" db="EMBL/GenBank/DDBJ databases">
        <title>Genome assembly of Enhygromyxa salina DSM 15201.</title>
        <authorList>
            <person name="Sharma G."/>
            <person name="Subramanian S."/>
        </authorList>
    </citation>
    <scope>NUCLEOTIDE SEQUENCE [LARGE SCALE GENOMIC DNA]</scope>
    <source>
        <strain evidence="2 3">DSM 15201</strain>
    </source>
</reference>
<evidence type="ECO:0000256" key="1">
    <source>
        <dbReference type="SAM" id="MobiDB-lite"/>
    </source>
</evidence>
<dbReference type="Proteomes" id="UP000031599">
    <property type="component" value="Unassembled WGS sequence"/>
</dbReference>
<organism evidence="2 3">
    <name type="scientific">Enhygromyxa salina</name>
    <dbReference type="NCBI Taxonomy" id="215803"/>
    <lineage>
        <taxon>Bacteria</taxon>
        <taxon>Pseudomonadati</taxon>
        <taxon>Myxococcota</taxon>
        <taxon>Polyangia</taxon>
        <taxon>Nannocystales</taxon>
        <taxon>Nannocystaceae</taxon>
        <taxon>Enhygromyxa</taxon>
    </lineage>
</organism>
<proteinExistence type="predicted"/>
<dbReference type="EMBL" id="JMCC02000015">
    <property type="protein sequence ID" value="KIG18120.1"/>
    <property type="molecule type" value="Genomic_DNA"/>
</dbReference>
<dbReference type="AlphaFoldDB" id="A0A0C2D936"/>
<comment type="caution">
    <text evidence="2">The sequence shown here is derived from an EMBL/GenBank/DDBJ whole genome shotgun (WGS) entry which is preliminary data.</text>
</comment>